<evidence type="ECO:0000256" key="1">
    <source>
        <dbReference type="SAM" id="Phobius"/>
    </source>
</evidence>
<dbReference type="EMBL" id="PNEN01000178">
    <property type="protein sequence ID" value="PPJ60918.1"/>
    <property type="molecule type" value="Genomic_DNA"/>
</dbReference>
<gene>
    <name evidence="3" type="ORF">CBER1_06200</name>
</gene>
<dbReference type="PANTHER" id="PTHR39614">
    <property type="entry name" value="INTEGRAL MEMBRANE PROTEIN"/>
    <property type="match status" value="1"/>
</dbReference>
<evidence type="ECO:0000313" key="4">
    <source>
        <dbReference type="Proteomes" id="UP000237631"/>
    </source>
</evidence>
<protein>
    <recommendedName>
        <fullName evidence="2">Rhodopsin domain-containing protein</fullName>
    </recommendedName>
</protein>
<keyword evidence="1" id="KW-0472">Membrane</keyword>
<evidence type="ECO:0000259" key="2">
    <source>
        <dbReference type="Pfam" id="PF20684"/>
    </source>
</evidence>
<comment type="caution">
    <text evidence="3">The sequence shown here is derived from an EMBL/GenBank/DDBJ whole genome shotgun (WGS) entry which is preliminary data.</text>
</comment>
<proteinExistence type="predicted"/>
<keyword evidence="4" id="KW-1185">Reference proteome</keyword>
<dbReference type="Pfam" id="PF20684">
    <property type="entry name" value="Fung_rhodopsin"/>
    <property type="match status" value="1"/>
</dbReference>
<accession>A0A2S6CMF3</accession>
<feature type="transmembrane region" description="Helical" evidence="1">
    <location>
        <begin position="48"/>
        <end position="69"/>
    </location>
</feature>
<dbReference type="AlphaFoldDB" id="A0A2S6CMF3"/>
<feature type="transmembrane region" description="Helical" evidence="1">
    <location>
        <begin position="159"/>
        <end position="179"/>
    </location>
</feature>
<keyword evidence="1" id="KW-0812">Transmembrane</keyword>
<feature type="transmembrane region" description="Helical" evidence="1">
    <location>
        <begin position="122"/>
        <end position="147"/>
    </location>
</feature>
<sequence length="321" mass="34362">MILVATILACGEYATTMYAARRGIGSSLSLLSEPDQDTVNKAYRASQILFLVALTLSKLSVTLLILRIFSNLQSRLASVACTSVTVAVIAWGVASALATSIVCQPARVQTKPDDQVCPGHEARWLTITVTACLIETWIAALPALLCINLRMAPGKKVKVFLAFIFRLGCIVFAVMHYLAYNRAYTGRVKDAPLLADVVVWQQAGLCYSLLSATIPVSLNFIGQFTTGASVALSSGQKSSARSSSGRFGHLSFSGKSKISGSMVSGQRGARRSSQIGYPPGLPHPVAAKQKYNASHNMAIFRDYAFQPPHVNVPGVIPDLPD</sequence>
<dbReference type="PANTHER" id="PTHR39614:SF2">
    <property type="entry name" value="INTEGRAL MEMBRANE PROTEIN"/>
    <property type="match status" value="1"/>
</dbReference>
<organism evidence="3 4">
    <name type="scientific">Cercospora berteroae</name>
    <dbReference type="NCBI Taxonomy" id="357750"/>
    <lineage>
        <taxon>Eukaryota</taxon>
        <taxon>Fungi</taxon>
        <taxon>Dikarya</taxon>
        <taxon>Ascomycota</taxon>
        <taxon>Pezizomycotina</taxon>
        <taxon>Dothideomycetes</taxon>
        <taxon>Dothideomycetidae</taxon>
        <taxon>Mycosphaerellales</taxon>
        <taxon>Mycosphaerellaceae</taxon>
        <taxon>Cercospora</taxon>
    </lineage>
</organism>
<dbReference type="OrthoDB" id="3918601at2759"/>
<reference evidence="4" key="1">
    <citation type="journal article" date="2017" name="bioRxiv">
        <title>Conservation of a gene cluster reveals novel cercosporin biosynthetic mechanisms and extends production to the genus Colletotrichum.</title>
        <authorList>
            <person name="de Jonge R."/>
            <person name="Ebert M.K."/>
            <person name="Huitt-Roehl C.R."/>
            <person name="Pal P."/>
            <person name="Suttle J.C."/>
            <person name="Spanner R.E."/>
            <person name="Neubauer J.D."/>
            <person name="Jurick W.M.II."/>
            <person name="Stott K.A."/>
            <person name="Secor G.A."/>
            <person name="Thomma B.P.H.J."/>
            <person name="Van de Peer Y."/>
            <person name="Townsend C.A."/>
            <person name="Bolton M.D."/>
        </authorList>
    </citation>
    <scope>NUCLEOTIDE SEQUENCE [LARGE SCALE GENOMIC DNA]</scope>
    <source>
        <strain evidence="4">CBS538.71</strain>
    </source>
</reference>
<keyword evidence="1" id="KW-1133">Transmembrane helix</keyword>
<name>A0A2S6CMF3_9PEZI</name>
<dbReference type="Proteomes" id="UP000237631">
    <property type="component" value="Unassembled WGS sequence"/>
</dbReference>
<feature type="transmembrane region" description="Helical" evidence="1">
    <location>
        <begin position="76"/>
        <end position="102"/>
    </location>
</feature>
<dbReference type="InterPro" id="IPR049326">
    <property type="entry name" value="Rhodopsin_dom_fungi"/>
</dbReference>
<feature type="domain" description="Rhodopsin" evidence="2">
    <location>
        <begin position="1"/>
        <end position="217"/>
    </location>
</feature>
<evidence type="ECO:0000313" key="3">
    <source>
        <dbReference type="EMBL" id="PPJ60918.1"/>
    </source>
</evidence>